<proteinExistence type="predicted"/>
<organism evidence="1 2">
    <name type="scientific">Rhododendron molle</name>
    <name type="common">Chinese azalea</name>
    <name type="synonym">Azalea mollis</name>
    <dbReference type="NCBI Taxonomy" id="49168"/>
    <lineage>
        <taxon>Eukaryota</taxon>
        <taxon>Viridiplantae</taxon>
        <taxon>Streptophyta</taxon>
        <taxon>Embryophyta</taxon>
        <taxon>Tracheophyta</taxon>
        <taxon>Spermatophyta</taxon>
        <taxon>Magnoliopsida</taxon>
        <taxon>eudicotyledons</taxon>
        <taxon>Gunneridae</taxon>
        <taxon>Pentapetalae</taxon>
        <taxon>asterids</taxon>
        <taxon>Ericales</taxon>
        <taxon>Ericaceae</taxon>
        <taxon>Ericoideae</taxon>
        <taxon>Rhodoreae</taxon>
        <taxon>Rhododendron</taxon>
    </lineage>
</organism>
<evidence type="ECO:0000313" key="2">
    <source>
        <dbReference type="Proteomes" id="UP001062846"/>
    </source>
</evidence>
<evidence type="ECO:0000313" key="1">
    <source>
        <dbReference type="EMBL" id="KAI8529216.1"/>
    </source>
</evidence>
<name>A0ACC0LL11_RHOML</name>
<gene>
    <name evidence="1" type="ORF">RHMOL_Rhmol12G0207600</name>
</gene>
<protein>
    <submittedName>
        <fullName evidence="1">Uncharacterized protein</fullName>
    </submittedName>
</protein>
<keyword evidence="2" id="KW-1185">Reference proteome</keyword>
<comment type="caution">
    <text evidence="1">The sequence shown here is derived from an EMBL/GenBank/DDBJ whole genome shotgun (WGS) entry which is preliminary data.</text>
</comment>
<reference evidence="1" key="1">
    <citation type="submission" date="2022-02" db="EMBL/GenBank/DDBJ databases">
        <title>Plant Genome Project.</title>
        <authorList>
            <person name="Zhang R.-G."/>
        </authorList>
    </citation>
    <scope>NUCLEOTIDE SEQUENCE</scope>
    <source>
        <strain evidence="1">AT1</strain>
    </source>
</reference>
<dbReference type="Proteomes" id="UP001062846">
    <property type="component" value="Chromosome 12"/>
</dbReference>
<accession>A0ACC0LL11</accession>
<dbReference type="EMBL" id="CM046399">
    <property type="protein sequence ID" value="KAI8529216.1"/>
    <property type="molecule type" value="Genomic_DNA"/>
</dbReference>
<sequence>MALAAFLNKPSASFALPSDPPEDRLTTSPAGVCKDNFWALMPNYETACWTFEAPCSTNPTAPRPGSLLELLDKNYC</sequence>